<evidence type="ECO:0000256" key="3">
    <source>
        <dbReference type="ARBA" id="ARBA00022692"/>
    </source>
</evidence>
<sequence>MITMLVAALALTSERLTRHRSLGLGLGFLGVVTIIGPWNGLGAGHSLTAQFACLGATNAAAVTHLSPVVGAVLGIVLLGEPLRWYQPLGAVLVILGIMAAHGRLPWTRSRPSRRQPSTKDQDMIAS</sequence>
<dbReference type="PANTHER" id="PTHR32322">
    <property type="entry name" value="INNER MEMBRANE TRANSPORTER"/>
    <property type="match status" value="1"/>
</dbReference>
<evidence type="ECO:0000313" key="10">
    <source>
        <dbReference type="Proteomes" id="UP000589036"/>
    </source>
</evidence>
<evidence type="ECO:0000256" key="2">
    <source>
        <dbReference type="ARBA" id="ARBA00007362"/>
    </source>
</evidence>
<dbReference type="InterPro" id="IPR050638">
    <property type="entry name" value="AA-Vitamin_Transporters"/>
</dbReference>
<reference evidence="9 10" key="1">
    <citation type="submission" date="2020-07" db="EMBL/GenBank/DDBJ databases">
        <title>Sequencing the genomes of 1000 actinobacteria strains.</title>
        <authorList>
            <person name="Klenk H.-P."/>
        </authorList>
    </citation>
    <scope>NUCLEOTIDE SEQUENCE [LARGE SCALE GENOMIC DNA]</scope>
    <source>
        <strain evidence="9 10">CXB654</strain>
    </source>
</reference>
<feature type="compositionally biased region" description="Basic and acidic residues" evidence="6">
    <location>
        <begin position="117"/>
        <end position="126"/>
    </location>
</feature>
<evidence type="ECO:0000259" key="8">
    <source>
        <dbReference type="Pfam" id="PF00892"/>
    </source>
</evidence>
<dbReference type="PANTHER" id="PTHR32322:SF2">
    <property type="entry name" value="EAMA DOMAIN-CONTAINING PROTEIN"/>
    <property type="match status" value="1"/>
</dbReference>
<name>A0A852TYX6_9ACTN</name>
<keyword evidence="3 7" id="KW-0812">Transmembrane</keyword>
<accession>A0A852TYX6</accession>
<keyword evidence="5 7" id="KW-0472">Membrane</keyword>
<evidence type="ECO:0000256" key="7">
    <source>
        <dbReference type="SAM" id="Phobius"/>
    </source>
</evidence>
<dbReference type="Pfam" id="PF00892">
    <property type="entry name" value="EamA"/>
    <property type="match status" value="1"/>
</dbReference>
<feature type="transmembrane region" description="Helical" evidence="7">
    <location>
        <begin position="84"/>
        <end position="104"/>
    </location>
</feature>
<dbReference type="GO" id="GO:0016020">
    <property type="term" value="C:membrane"/>
    <property type="evidence" value="ECO:0007669"/>
    <property type="project" value="UniProtKB-SubCell"/>
</dbReference>
<dbReference type="EMBL" id="JACCCC010000001">
    <property type="protein sequence ID" value="NYE47993.1"/>
    <property type="molecule type" value="Genomic_DNA"/>
</dbReference>
<feature type="domain" description="EamA" evidence="8">
    <location>
        <begin position="54"/>
        <end position="98"/>
    </location>
</feature>
<evidence type="ECO:0000256" key="6">
    <source>
        <dbReference type="SAM" id="MobiDB-lite"/>
    </source>
</evidence>
<dbReference type="Gene3D" id="1.10.3730.20">
    <property type="match status" value="1"/>
</dbReference>
<comment type="subcellular location">
    <subcellularLocation>
        <location evidence="1">Membrane</location>
        <topology evidence="1">Multi-pass membrane protein</topology>
    </subcellularLocation>
</comment>
<protein>
    <submittedName>
        <fullName evidence="9">Drug/metabolite transporter (DMT)-like permease</fullName>
    </submittedName>
</protein>
<comment type="caution">
    <text evidence="9">The sequence shown here is derived from an EMBL/GenBank/DDBJ whole genome shotgun (WGS) entry which is preliminary data.</text>
</comment>
<dbReference type="InterPro" id="IPR000620">
    <property type="entry name" value="EamA_dom"/>
</dbReference>
<dbReference type="SUPFAM" id="SSF103481">
    <property type="entry name" value="Multidrug resistance efflux transporter EmrE"/>
    <property type="match status" value="1"/>
</dbReference>
<feature type="region of interest" description="Disordered" evidence="6">
    <location>
        <begin position="107"/>
        <end position="126"/>
    </location>
</feature>
<evidence type="ECO:0000256" key="5">
    <source>
        <dbReference type="ARBA" id="ARBA00023136"/>
    </source>
</evidence>
<keyword evidence="10" id="KW-1185">Reference proteome</keyword>
<dbReference type="Proteomes" id="UP000589036">
    <property type="component" value="Unassembled WGS sequence"/>
</dbReference>
<feature type="transmembrane region" description="Helical" evidence="7">
    <location>
        <begin position="25"/>
        <end position="44"/>
    </location>
</feature>
<evidence type="ECO:0000256" key="4">
    <source>
        <dbReference type="ARBA" id="ARBA00022989"/>
    </source>
</evidence>
<keyword evidence="4 7" id="KW-1133">Transmembrane helix</keyword>
<proteinExistence type="inferred from homology"/>
<evidence type="ECO:0000256" key="1">
    <source>
        <dbReference type="ARBA" id="ARBA00004141"/>
    </source>
</evidence>
<comment type="similarity">
    <text evidence="2">Belongs to the EamA transporter family.</text>
</comment>
<gene>
    <name evidence="9" type="ORF">HDA32_003113</name>
</gene>
<evidence type="ECO:0000313" key="9">
    <source>
        <dbReference type="EMBL" id="NYE47993.1"/>
    </source>
</evidence>
<dbReference type="AlphaFoldDB" id="A0A852TYX6"/>
<dbReference type="InterPro" id="IPR037185">
    <property type="entry name" value="EmrE-like"/>
</dbReference>
<organism evidence="9 10">
    <name type="scientific">Spinactinospora alkalitolerans</name>
    <dbReference type="NCBI Taxonomy" id="687207"/>
    <lineage>
        <taxon>Bacteria</taxon>
        <taxon>Bacillati</taxon>
        <taxon>Actinomycetota</taxon>
        <taxon>Actinomycetes</taxon>
        <taxon>Streptosporangiales</taxon>
        <taxon>Nocardiopsidaceae</taxon>
        <taxon>Spinactinospora</taxon>
    </lineage>
</organism>